<evidence type="ECO:0000313" key="13">
    <source>
        <dbReference type="Proteomes" id="UP000069135"/>
    </source>
</evidence>
<dbReference type="PRINTS" id="PR01958">
    <property type="entry name" value="S17BPHPHTASE"/>
</dbReference>
<evidence type="ECO:0000256" key="6">
    <source>
        <dbReference type="ARBA" id="ARBA00022842"/>
    </source>
</evidence>
<evidence type="ECO:0000256" key="4">
    <source>
        <dbReference type="ARBA" id="ARBA00022723"/>
    </source>
</evidence>
<dbReference type="GO" id="GO:0030388">
    <property type="term" value="P:fructose 1,6-bisphosphate metabolic process"/>
    <property type="evidence" value="ECO:0007669"/>
    <property type="project" value="TreeGrafter"/>
</dbReference>
<dbReference type="InterPro" id="IPR028343">
    <property type="entry name" value="FBPtase"/>
</dbReference>
<dbReference type="PIRSF" id="PIRSF500210">
    <property type="entry name" value="FBPtase"/>
    <property type="match status" value="1"/>
</dbReference>
<reference evidence="12 13" key="2">
    <citation type="journal article" date="2016" name="PeerJ">
        <title>Analysis of five complete genome sequences for members of the class Peribacteria in the recently recognized Peregrinibacteria bacterial phylum.</title>
        <authorList>
            <person name="Anantharaman K."/>
            <person name="Brown C.T."/>
            <person name="Burstein D."/>
            <person name="Castelle C.J."/>
            <person name="Probst A.J."/>
            <person name="Thomas B.C."/>
            <person name="Williams K.H."/>
            <person name="Banfield J.F."/>
        </authorList>
    </citation>
    <scope>NUCLEOTIDE SEQUENCE [LARGE SCALE GENOMIC DNA]</scope>
    <source>
        <strain evidence="12">RIFOXYD1_FULL_PER-ii_59_16</strain>
    </source>
</reference>
<dbReference type="EC" id="3.1.3.11" evidence="9"/>
<gene>
    <name evidence="9" type="primary">fbp</name>
    <name evidence="12" type="ORF">PeribacterD1_0425</name>
</gene>
<dbReference type="AlphaFoldDB" id="A0A0S1SRV0"/>
<comment type="subcellular location">
    <subcellularLocation>
        <location evidence="9">Cytoplasm</location>
    </subcellularLocation>
</comment>
<protein>
    <recommendedName>
        <fullName evidence="9">Fructose-1,6-bisphosphatase class 1</fullName>
        <shortName evidence="9">FBPase class 1</shortName>
        <ecNumber evidence="9">3.1.3.11</ecNumber>
    </recommendedName>
    <alternativeName>
        <fullName evidence="9">D-fructose-1,6-bisphosphate 1-phosphohydrolase class 1</fullName>
    </alternativeName>
</protein>
<dbReference type="SUPFAM" id="SSF56655">
    <property type="entry name" value="Carbohydrate phosphatase"/>
    <property type="match status" value="1"/>
</dbReference>
<name>A0A0S1SRV0_9BACT</name>
<dbReference type="InterPro" id="IPR023079">
    <property type="entry name" value="SBPase"/>
</dbReference>
<comment type="caution">
    <text evidence="9">Lacks conserved residue(s) required for the propagation of feature annotation.</text>
</comment>
<feature type="binding site" evidence="9">
    <location>
        <position position="165"/>
    </location>
    <ligand>
        <name>substrate</name>
    </ligand>
</feature>
<evidence type="ECO:0000256" key="1">
    <source>
        <dbReference type="ARBA" id="ARBA00001273"/>
    </source>
</evidence>
<keyword evidence="4 9" id="KW-0479">Metal-binding</keyword>
<dbReference type="Pfam" id="PF18913">
    <property type="entry name" value="FBPase_C"/>
    <property type="match status" value="1"/>
</dbReference>
<accession>A0A0S1SKK8</accession>
<dbReference type="GO" id="GO:0000287">
    <property type="term" value="F:magnesium ion binding"/>
    <property type="evidence" value="ECO:0007669"/>
    <property type="project" value="UniProtKB-UniRule"/>
</dbReference>
<dbReference type="GO" id="GO:0005986">
    <property type="term" value="P:sucrose biosynthetic process"/>
    <property type="evidence" value="ECO:0007669"/>
    <property type="project" value="TreeGrafter"/>
</dbReference>
<dbReference type="HAMAP" id="MF_01855">
    <property type="entry name" value="FBPase_class1"/>
    <property type="match status" value="1"/>
</dbReference>
<dbReference type="GO" id="GO:0006002">
    <property type="term" value="P:fructose 6-phosphate metabolic process"/>
    <property type="evidence" value="ECO:0007669"/>
    <property type="project" value="TreeGrafter"/>
</dbReference>
<feature type="binding site" evidence="9">
    <location>
        <begin position="55"/>
        <end position="58"/>
    </location>
    <ligand>
        <name>substrate</name>
    </ligand>
</feature>
<accession>A0A0S1SUU1</accession>
<comment type="similarity">
    <text evidence="2 9">Belongs to the FBPase class 1 family.</text>
</comment>
<comment type="cofactor">
    <cofactor evidence="9">
        <name>Mg(2+)</name>
        <dbReference type="ChEBI" id="CHEBI:18420"/>
    </cofactor>
    <text evidence="9">Binds 2 magnesium ions per subunit.</text>
</comment>
<dbReference type="InterPro" id="IPR000146">
    <property type="entry name" value="FBPase_class-1"/>
</dbReference>
<evidence type="ECO:0000256" key="5">
    <source>
        <dbReference type="ARBA" id="ARBA00022801"/>
    </source>
</evidence>
<feature type="binding site" evidence="9">
    <location>
        <position position="196"/>
    </location>
    <ligand>
        <name>substrate</name>
    </ligand>
</feature>
<feature type="binding site" evidence="9">
    <location>
        <position position="52"/>
    </location>
    <ligand>
        <name>Mg(2+)</name>
        <dbReference type="ChEBI" id="CHEBI:18420"/>
        <label>2</label>
    </ligand>
</feature>
<dbReference type="Gene3D" id="3.40.190.80">
    <property type="match status" value="1"/>
</dbReference>
<evidence type="ECO:0000256" key="3">
    <source>
        <dbReference type="ARBA" id="ARBA00022490"/>
    </source>
</evidence>
<sequence>MFGEEQVKLDVLSDRIIQEHLAENRLVASYACEEHDTVVELSPDAPYSVTFDPLDGSSLVDANLAIGSIFGIYEGKEIIGHTPREQVAALYVLYGPRTLFVYSTGSGVHEFLLNDVGEFVLLREHLGIGDNAKNFSPGNLRGIDETDGYRDIVESWMAQQMTLRYSGCLVADVHHIFSKGQGIFTFPASKKYPQGKLRHAFECGPFAYLAAQAGGAATDGEKEILDIPITAVDQRCPLIIGSKNEVARVCASLAR</sequence>
<dbReference type="Gene3D" id="3.30.540.10">
    <property type="entry name" value="Fructose-1,6-Bisphosphatase, subunit A, domain 1"/>
    <property type="match status" value="1"/>
</dbReference>
<dbReference type="EMBL" id="CP013065">
    <property type="protein sequence ID" value="ALM13116.1"/>
    <property type="molecule type" value="Genomic_DNA"/>
</dbReference>
<dbReference type="InterPro" id="IPR033391">
    <property type="entry name" value="FBPase_N"/>
</dbReference>
<evidence type="ECO:0000256" key="2">
    <source>
        <dbReference type="ARBA" id="ARBA00010941"/>
    </source>
</evidence>
<comment type="catalytic activity">
    <reaction evidence="1 9">
        <text>beta-D-fructose 1,6-bisphosphate + H2O = beta-D-fructose 6-phosphate + phosphate</text>
        <dbReference type="Rhea" id="RHEA:11064"/>
        <dbReference type="ChEBI" id="CHEBI:15377"/>
        <dbReference type="ChEBI" id="CHEBI:32966"/>
        <dbReference type="ChEBI" id="CHEBI:43474"/>
        <dbReference type="ChEBI" id="CHEBI:57634"/>
        <dbReference type="EC" id="3.1.3.11"/>
    </reaction>
</comment>
<evidence type="ECO:0000256" key="7">
    <source>
        <dbReference type="ARBA" id="ARBA00023277"/>
    </source>
</evidence>
<dbReference type="CDD" id="cd00354">
    <property type="entry name" value="FBPase"/>
    <property type="match status" value="1"/>
</dbReference>
<evidence type="ECO:0000259" key="11">
    <source>
        <dbReference type="Pfam" id="PF18913"/>
    </source>
</evidence>
<dbReference type="Proteomes" id="UP000069135">
    <property type="component" value="Chromosome"/>
</dbReference>
<dbReference type="InterPro" id="IPR044015">
    <property type="entry name" value="FBPase_C_dom"/>
</dbReference>
<accession>A0A0S1SRV0</accession>
<dbReference type="PANTHER" id="PTHR11556">
    <property type="entry name" value="FRUCTOSE-1,6-BISPHOSPHATASE-RELATED"/>
    <property type="match status" value="1"/>
</dbReference>
<comment type="pathway">
    <text evidence="8">Carbohydrate biosynthesis.</text>
</comment>
<keyword evidence="7 9" id="KW-0119">Carbohydrate metabolism</keyword>
<accession>A0A0S1SQI9</accession>
<feature type="domain" description="Fructose-1-6-bisphosphatase class 1 C-terminal" evidence="11">
    <location>
        <begin position="130"/>
        <end position="251"/>
    </location>
</feature>
<keyword evidence="6 9" id="KW-0460">Magnesium</keyword>
<keyword evidence="3 9" id="KW-0963">Cytoplasm</keyword>
<feature type="domain" description="Fructose-1-6-bisphosphatase class I N-terminal" evidence="10">
    <location>
        <begin position="2"/>
        <end position="123"/>
    </location>
</feature>
<dbReference type="PANTHER" id="PTHR11556:SF35">
    <property type="entry name" value="SEDOHEPTULOSE-1,7-BISPHOSPHATASE, CHLOROPLASTIC"/>
    <property type="match status" value="1"/>
</dbReference>
<proteinExistence type="inferred from homology"/>
<dbReference type="PATRIC" id="fig|1735161.3.peg.417"/>
<feature type="binding site" evidence="9">
    <location>
        <position position="52"/>
    </location>
    <ligand>
        <name>Mg(2+)</name>
        <dbReference type="ChEBI" id="CHEBI:18420"/>
        <label>1</label>
    </ligand>
</feature>
<organism evidence="12 13">
    <name type="scientific">Candidatus Peribacter riflensis</name>
    <dbReference type="NCBI Taxonomy" id="1735162"/>
    <lineage>
        <taxon>Bacteria</taxon>
        <taxon>Candidatus Peregrinibacteriota</taxon>
        <taxon>Candidatus Peribacteria</taxon>
        <taxon>Candidatus Peribacterales</taxon>
        <taxon>Candidatus Peribacteraceae</taxon>
        <taxon>Candidatus Peribacter</taxon>
    </lineage>
</organism>
<feature type="binding site" evidence="9">
    <location>
        <position position="33"/>
    </location>
    <ligand>
        <name>Mg(2+)</name>
        <dbReference type="ChEBI" id="CHEBI:18420"/>
        <label>1</label>
    </ligand>
</feature>
<feature type="binding site" evidence="9">
    <location>
        <position position="55"/>
    </location>
    <ligand>
        <name>Mg(2+)</name>
        <dbReference type="ChEBI" id="CHEBI:18420"/>
        <label>2</label>
    </ligand>
</feature>
<dbReference type="PIRSF" id="PIRSF000904">
    <property type="entry name" value="FBPtase_SBPase"/>
    <property type="match status" value="1"/>
</dbReference>
<dbReference type="KEGG" id="prf:PeribacterA2_0425"/>
<dbReference type="Pfam" id="PF00316">
    <property type="entry name" value="FBPase"/>
    <property type="match status" value="1"/>
</dbReference>
<evidence type="ECO:0000259" key="10">
    <source>
        <dbReference type="Pfam" id="PF00316"/>
    </source>
</evidence>
<feature type="binding site" evidence="9">
    <location>
        <position position="202"/>
    </location>
    <ligand>
        <name>Mg(2+)</name>
        <dbReference type="ChEBI" id="CHEBI:18420"/>
        <label>2</label>
    </ligand>
</feature>
<dbReference type="GO" id="GO:0005737">
    <property type="term" value="C:cytoplasm"/>
    <property type="evidence" value="ECO:0007669"/>
    <property type="project" value="UniProtKB-SubCell"/>
</dbReference>
<dbReference type="GO" id="GO:0006000">
    <property type="term" value="P:fructose metabolic process"/>
    <property type="evidence" value="ECO:0007669"/>
    <property type="project" value="TreeGrafter"/>
</dbReference>
<evidence type="ECO:0000313" key="12">
    <source>
        <dbReference type="EMBL" id="ALM13116.1"/>
    </source>
</evidence>
<accession>A0A0S1SGQ6</accession>
<feature type="binding site" evidence="9">
    <location>
        <position position="54"/>
    </location>
    <ligand>
        <name>Mg(2+)</name>
        <dbReference type="ChEBI" id="CHEBI:18420"/>
        <label>1</label>
    </ligand>
</feature>
<evidence type="ECO:0000256" key="9">
    <source>
        <dbReference type="HAMAP-Rule" id="MF_01855"/>
    </source>
</evidence>
<reference evidence="13" key="1">
    <citation type="submission" date="2015-10" db="EMBL/GenBank/DDBJ databases">
        <title>Analysis of five complete genome sequences for members of the class Peribacteria in the recently recognized Peregrinibacteria bacterial phylum.</title>
        <authorList>
            <person name="Anantharaman K."/>
            <person name="Brown C.T."/>
            <person name="Burstein D."/>
            <person name="Castelle C.J."/>
            <person name="Probst A.J."/>
            <person name="Thomas B.C."/>
            <person name="Williams K.H."/>
            <person name="Banfield J.F."/>
        </authorList>
    </citation>
    <scope>NUCLEOTIDE SEQUENCE [LARGE SCALE GENOMIC DNA]</scope>
</reference>
<evidence type="ECO:0000256" key="8">
    <source>
        <dbReference type="ARBA" id="ARBA00024331"/>
    </source>
</evidence>
<keyword evidence="5 9" id="KW-0378">Hydrolase</keyword>
<dbReference type="STRING" id="1735162.PeribacterB2_0424"/>
<dbReference type="GO" id="GO:0042132">
    <property type="term" value="F:fructose 1,6-bisphosphate 1-phosphatase activity"/>
    <property type="evidence" value="ECO:0007669"/>
    <property type="project" value="UniProtKB-UniRule"/>
</dbReference>
<dbReference type="GO" id="GO:0006094">
    <property type="term" value="P:gluconeogenesis"/>
    <property type="evidence" value="ECO:0007669"/>
    <property type="project" value="UniProtKB-UniRule"/>
</dbReference>
<comment type="subunit">
    <text evidence="9">Homotetramer.</text>
</comment>